<keyword evidence="3" id="KW-0813">Transport</keyword>
<comment type="subcellular location">
    <subcellularLocation>
        <location evidence="1">Membrane</location>
        <topology evidence="1">Multi-pass membrane protein</topology>
    </subcellularLocation>
</comment>
<dbReference type="InterPro" id="IPR036259">
    <property type="entry name" value="MFS_trans_sf"/>
</dbReference>
<dbReference type="Pfam" id="PF03219">
    <property type="entry name" value="TLC"/>
    <property type="match status" value="1"/>
</dbReference>
<evidence type="ECO:0000256" key="6">
    <source>
        <dbReference type="ARBA" id="ARBA00022840"/>
    </source>
</evidence>
<evidence type="ECO:0008006" key="11">
    <source>
        <dbReference type="Google" id="ProtNLM"/>
    </source>
</evidence>
<feature type="transmembrane region" description="Helical" evidence="9">
    <location>
        <begin position="375"/>
        <end position="394"/>
    </location>
</feature>
<dbReference type="GO" id="GO:0016020">
    <property type="term" value="C:membrane"/>
    <property type="evidence" value="ECO:0007669"/>
    <property type="project" value="UniProtKB-SubCell"/>
</dbReference>
<dbReference type="AlphaFoldDB" id="A0A381SI66"/>
<reference evidence="10" key="1">
    <citation type="submission" date="2018-05" db="EMBL/GenBank/DDBJ databases">
        <authorList>
            <person name="Lanie J.A."/>
            <person name="Ng W.-L."/>
            <person name="Kazmierczak K.M."/>
            <person name="Andrzejewski T.M."/>
            <person name="Davidsen T.M."/>
            <person name="Wayne K.J."/>
            <person name="Tettelin H."/>
            <person name="Glass J.I."/>
            <person name="Rusch D."/>
            <person name="Podicherti R."/>
            <person name="Tsui H.-C.T."/>
            <person name="Winkler M.E."/>
        </authorList>
    </citation>
    <scope>NUCLEOTIDE SEQUENCE</scope>
</reference>
<protein>
    <recommendedName>
        <fullName evidence="11">ADP,ATP carrier protein</fullName>
    </recommendedName>
</protein>
<gene>
    <name evidence="10" type="ORF">METZ01_LOCUS56636</name>
</gene>
<comment type="similarity">
    <text evidence="2">Belongs to the ADP/ATP translocase tlc family.</text>
</comment>
<dbReference type="InterPro" id="IPR016024">
    <property type="entry name" value="ARM-type_fold"/>
</dbReference>
<feature type="non-terminal residue" evidence="10">
    <location>
        <position position="1"/>
    </location>
</feature>
<dbReference type="GO" id="GO:0005471">
    <property type="term" value="F:ATP:ADP antiporter activity"/>
    <property type="evidence" value="ECO:0007669"/>
    <property type="project" value="InterPro"/>
</dbReference>
<dbReference type="SUPFAM" id="SSF103473">
    <property type="entry name" value="MFS general substrate transporter"/>
    <property type="match status" value="1"/>
</dbReference>
<feature type="transmembrane region" description="Helical" evidence="9">
    <location>
        <begin position="167"/>
        <end position="188"/>
    </location>
</feature>
<dbReference type="SUPFAM" id="SSF48371">
    <property type="entry name" value="ARM repeat"/>
    <property type="match status" value="1"/>
</dbReference>
<name>A0A381SI66_9ZZZZ</name>
<keyword evidence="7 9" id="KW-1133">Transmembrane helix</keyword>
<feature type="transmembrane region" description="Helical" evidence="9">
    <location>
        <begin position="78"/>
        <end position="97"/>
    </location>
</feature>
<evidence type="ECO:0000256" key="2">
    <source>
        <dbReference type="ARBA" id="ARBA00007127"/>
    </source>
</evidence>
<evidence type="ECO:0000256" key="1">
    <source>
        <dbReference type="ARBA" id="ARBA00004141"/>
    </source>
</evidence>
<feature type="transmembrane region" description="Helical" evidence="9">
    <location>
        <begin position="255"/>
        <end position="275"/>
    </location>
</feature>
<dbReference type="InterPro" id="IPR004667">
    <property type="entry name" value="ADP_ATP_car_bac_type"/>
</dbReference>
<feature type="transmembrane region" description="Helical" evidence="9">
    <location>
        <begin position="136"/>
        <end position="155"/>
    </location>
</feature>
<evidence type="ECO:0000256" key="5">
    <source>
        <dbReference type="ARBA" id="ARBA00022741"/>
    </source>
</evidence>
<evidence type="ECO:0000256" key="8">
    <source>
        <dbReference type="ARBA" id="ARBA00023136"/>
    </source>
</evidence>
<keyword evidence="8 9" id="KW-0472">Membrane</keyword>
<keyword evidence="6" id="KW-0067">ATP-binding</keyword>
<organism evidence="10">
    <name type="scientific">marine metagenome</name>
    <dbReference type="NCBI Taxonomy" id="408172"/>
    <lineage>
        <taxon>unclassified sequences</taxon>
        <taxon>metagenomes</taxon>
        <taxon>ecological metagenomes</taxon>
    </lineage>
</organism>
<evidence type="ECO:0000313" key="10">
    <source>
        <dbReference type="EMBL" id="SVA03782.1"/>
    </source>
</evidence>
<sequence length="814" mass="91677">MTIIQIKPEERAPTFILMLMFFCIIGSSITSSSARDTFFLTQFDRTLLPLMFAAVAVIMVGAITIYNRVASNLDLVRVIFLSSTFFCLTLFIIMLNLRGIVIPIFYAWTDVIISITILQFWLLAGEIFNPRQAKRLFSFIGIGGSIAGISSGYLIRPFVKNYGAENLLIPTIAMIAMIALFASFLQPYRSVKSVTKSKAKSTVKQKTVFDPYLKSILIMVCSAAICSRIIEYQFKITAVNSYTASEDLAAFFGDYYMVLNALTLIMQLFLTGYILHHFGVLGGLLLLPLGLAIGSLSFLIVANLSSIFIARLFDQAFKFSIQSTSNEILWTPIQKQKARRIKPLIDSSIKSIAEGIIGIIIYFIIVTNLLPSDKIYLLSIPVVLITGLWISNNFRIKKKYLSTLEKAISHRHLNLENINLDTTDSHIVSTIENALNDNDISKQLFAIDLIKNLPLQNWRKTLNKLVEHGTFEVQKQLLILASCRKGFIDKKMLLKISKGEDEIAALAIPLNNDKTLEKLFSKLIDNLDRNNGHIKAASAVGILRINKDNKKARTILNDFLDVKDEETTALALDYLKSSSELLPKNTLYKLLSHHSVNISIAALNVAGNRLDEYYLPAIISNLGNVKIAQKARTVLRLYDNISVINALKGQLRNNGTPLNLSIGILRCFSSYPQTDSVAILRSQFSQYNLDLSISCSDALLKIAKTKKIEDDFKNPFLKEIKKFSKQYFSLYCFMMLIRKNEKSILIQDQITTEQRKLVHIILKLVSLQIPNSPIDSHIKHIIDSSDNDLPYILEFFDTSFGKKIRNILMPIIDP</sequence>
<feature type="transmembrane region" description="Helical" evidence="9">
    <location>
        <begin position="46"/>
        <end position="66"/>
    </location>
</feature>
<dbReference type="PANTHER" id="PTHR31187:SF1">
    <property type="entry name" value="ADP,ATP CARRIER PROTEIN 1"/>
    <property type="match status" value="1"/>
</dbReference>
<feature type="non-terminal residue" evidence="10">
    <location>
        <position position="814"/>
    </location>
</feature>
<evidence type="ECO:0000256" key="4">
    <source>
        <dbReference type="ARBA" id="ARBA00022692"/>
    </source>
</evidence>
<keyword evidence="5" id="KW-0547">Nucleotide-binding</keyword>
<evidence type="ECO:0000256" key="3">
    <source>
        <dbReference type="ARBA" id="ARBA00022448"/>
    </source>
</evidence>
<feature type="transmembrane region" description="Helical" evidence="9">
    <location>
        <begin position="287"/>
        <end position="313"/>
    </location>
</feature>
<dbReference type="PANTHER" id="PTHR31187">
    <property type="match status" value="1"/>
</dbReference>
<dbReference type="GO" id="GO:0005524">
    <property type="term" value="F:ATP binding"/>
    <property type="evidence" value="ECO:0007669"/>
    <property type="project" value="UniProtKB-KW"/>
</dbReference>
<dbReference type="EMBL" id="UINC01003150">
    <property type="protein sequence ID" value="SVA03782.1"/>
    <property type="molecule type" value="Genomic_DNA"/>
</dbReference>
<evidence type="ECO:0000256" key="9">
    <source>
        <dbReference type="SAM" id="Phobius"/>
    </source>
</evidence>
<keyword evidence="4 9" id="KW-0812">Transmembrane</keyword>
<evidence type="ECO:0000256" key="7">
    <source>
        <dbReference type="ARBA" id="ARBA00022989"/>
    </source>
</evidence>
<feature type="transmembrane region" description="Helical" evidence="9">
    <location>
        <begin position="349"/>
        <end position="369"/>
    </location>
</feature>
<feature type="transmembrane region" description="Helical" evidence="9">
    <location>
        <begin position="12"/>
        <end position="34"/>
    </location>
</feature>
<proteinExistence type="inferred from homology"/>
<feature type="transmembrane region" description="Helical" evidence="9">
    <location>
        <begin position="103"/>
        <end position="124"/>
    </location>
</feature>
<accession>A0A381SI66</accession>